<dbReference type="EMBL" id="VJMJ01000009">
    <property type="protein sequence ID" value="KAF0744774.1"/>
    <property type="molecule type" value="Genomic_DNA"/>
</dbReference>
<dbReference type="AlphaFoldDB" id="A0A6G0XW56"/>
<accession>A0A6G0XW56</accession>
<dbReference type="Proteomes" id="UP000481153">
    <property type="component" value="Unassembled WGS sequence"/>
</dbReference>
<keyword evidence="1" id="KW-0175">Coiled coil</keyword>
<reference evidence="3 4" key="1">
    <citation type="submission" date="2019-07" db="EMBL/GenBank/DDBJ databases">
        <title>Genomics analysis of Aphanomyces spp. identifies a new class of oomycete effector associated with host adaptation.</title>
        <authorList>
            <person name="Gaulin E."/>
        </authorList>
    </citation>
    <scope>NUCLEOTIDE SEQUENCE [LARGE SCALE GENOMIC DNA]</scope>
    <source>
        <strain evidence="3 4">ATCC 201684</strain>
    </source>
</reference>
<gene>
    <name evidence="3" type="ORF">Ae201684_001228</name>
</gene>
<evidence type="ECO:0000256" key="2">
    <source>
        <dbReference type="SAM" id="MobiDB-lite"/>
    </source>
</evidence>
<comment type="caution">
    <text evidence="3">The sequence shown here is derived from an EMBL/GenBank/DDBJ whole genome shotgun (WGS) entry which is preliminary data.</text>
</comment>
<organism evidence="3 4">
    <name type="scientific">Aphanomyces euteiches</name>
    <dbReference type="NCBI Taxonomy" id="100861"/>
    <lineage>
        <taxon>Eukaryota</taxon>
        <taxon>Sar</taxon>
        <taxon>Stramenopiles</taxon>
        <taxon>Oomycota</taxon>
        <taxon>Saprolegniomycetes</taxon>
        <taxon>Saprolegniales</taxon>
        <taxon>Verrucalvaceae</taxon>
        <taxon>Aphanomyces</taxon>
    </lineage>
</organism>
<proteinExistence type="predicted"/>
<dbReference type="VEuPathDB" id="FungiDB:AeMF1_002977"/>
<name>A0A6G0XW56_9STRA</name>
<protein>
    <submittedName>
        <fullName evidence="3">Uncharacterized protein</fullName>
    </submittedName>
</protein>
<evidence type="ECO:0000313" key="3">
    <source>
        <dbReference type="EMBL" id="KAF0744774.1"/>
    </source>
</evidence>
<evidence type="ECO:0000256" key="1">
    <source>
        <dbReference type="SAM" id="Coils"/>
    </source>
</evidence>
<feature type="region of interest" description="Disordered" evidence="2">
    <location>
        <begin position="181"/>
        <end position="271"/>
    </location>
</feature>
<keyword evidence="4" id="KW-1185">Reference proteome</keyword>
<feature type="coiled-coil region" evidence="1">
    <location>
        <begin position="10"/>
        <end position="37"/>
    </location>
</feature>
<evidence type="ECO:0000313" key="4">
    <source>
        <dbReference type="Proteomes" id="UP000481153"/>
    </source>
</evidence>
<sequence length="467" mass="52208">MGDDGAVAAKQVLLDDITELEAAAKQVVDEADAIRLKAGLLLSKTSASLKRAVDHMDTVEHPQDILMGFVAWIETVFMVKNIAGLRKLAGAYVTMDTGAVQAFLKADENVTILSYANEASSCNFFPATKSVTKPIETEEKLKVHVPPEEHKKETTATEKVTTAVSKPTKQKTIIFASSKHKGKDANAIAPPGSALNKVSKRPVDTIVVDSPPPVKKTKNKEQPKPVSPDATKAPQPRKQHSKLVAAVEAQEQNEVNSPVEGSRRTSGRSAAMSADFLRRERDSQFRENEQERQDLAAAILNSKKEMDNPANEQTEEAVDCAVRTEYDSIVQAKPWVKWSSHFQSFMLDDSPRRKSFNDDLKTFFKTHAQVLWERFFWLGLGHQKEHKLRLQAAQSAFIRLIFRLHMMEGDNVFKFIMRAPHPAWPTFLSTPIALNQMTTEEAIEYLKTQSTCRWPKTPKPNLGHTNQ</sequence>